<evidence type="ECO:0000313" key="3">
    <source>
        <dbReference type="Proteomes" id="UP000029120"/>
    </source>
</evidence>
<dbReference type="Gene3D" id="3.30.70.80">
    <property type="entry name" value="Peptidase S8 propeptide/proteinase inhibitor I9"/>
    <property type="match status" value="1"/>
</dbReference>
<dbReference type="Gramene" id="KFK22017">
    <property type="protein sequence ID" value="KFK22017"/>
    <property type="gene ID" value="AALP_AAs52212U000200"/>
</dbReference>
<dbReference type="PANTHER" id="PTHR48222">
    <property type="entry name" value="PROTEINASE INHIBITOR, PROPEPTIDE"/>
    <property type="match status" value="1"/>
</dbReference>
<evidence type="ECO:0000313" key="2">
    <source>
        <dbReference type="EMBL" id="KFK22017.1"/>
    </source>
</evidence>
<dbReference type="InterPro" id="IPR037045">
    <property type="entry name" value="S8pro/Inhibitor_I9_sf"/>
</dbReference>
<dbReference type="InterPro" id="IPR010259">
    <property type="entry name" value="S8pro/Inhibitor_I9"/>
</dbReference>
<sequence length="94" mass="11127">MKITYSHRPLMKIYMVNVDFEVYHDDCKQYEQLLHKVISRRSPKDALVYCYKKIESGFAAKLTYEEAVKLKGEKGIFEVVEQKIYLIDDMELNG</sequence>
<proteinExistence type="predicted"/>
<dbReference type="Proteomes" id="UP000029120">
    <property type="component" value="Unassembled WGS sequence"/>
</dbReference>
<accession>A0A087FWL5</accession>
<protein>
    <recommendedName>
        <fullName evidence="1">Inhibitor I9 domain-containing protein</fullName>
    </recommendedName>
</protein>
<dbReference type="PANTHER" id="PTHR48222:SF4">
    <property type="entry name" value="PROTEINASE INHIBITOR, PROPEPTIDE"/>
    <property type="match status" value="1"/>
</dbReference>
<keyword evidence="3" id="KW-1185">Reference proteome</keyword>
<dbReference type="EMBL" id="KL993539">
    <property type="protein sequence ID" value="KFK22017.1"/>
    <property type="molecule type" value="Genomic_DNA"/>
</dbReference>
<dbReference type="AlphaFoldDB" id="A0A087FWL5"/>
<feature type="domain" description="Inhibitor I9" evidence="1">
    <location>
        <begin position="28"/>
        <end position="85"/>
    </location>
</feature>
<dbReference type="OrthoDB" id="1080174at2759"/>
<name>A0A087FWL5_ARAAL</name>
<dbReference type="Pfam" id="PF05922">
    <property type="entry name" value="Inhibitor_I9"/>
    <property type="match status" value="1"/>
</dbReference>
<reference evidence="3" key="1">
    <citation type="journal article" date="2015" name="Nat. Plants">
        <title>Genome expansion of Arabis alpina linked with retrotransposition and reduced symmetric DNA methylation.</title>
        <authorList>
            <person name="Willing E.M."/>
            <person name="Rawat V."/>
            <person name="Mandakova T."/>
            <person name="Maumus F."/>
            <person name="James G.V."/>
            <person name="Nordstroem K.J."/>
            <person name="Becker C."/>
            <person name="Warthmann N."/>
            <person name="Chica C."/>
            <person name="Szarzynska B."/>
            <person name="Zytnicki M."/>
            <person name="Albani M.C."/>
            <person name="Kiefer C."/>
            <person name="Bergonzi S."/>
            <person name="Castaings L."/>
            <person name="Mateos J.L."/>
            <person name="Berns M.C."/>
            <person name="Bujdoso N."/>
            <person name="Piofczyk T."/>
            <person name="de Lorenzo L."/>
            <person name="Barrero-Sicilia C."/>
            <person name="Mateos I."/>
            <person name="Piednoel M."/>
            <person name="Hagmann J."/>
            <person name="Chen-Min-Tao R."/>
            <person name="Iglesias-Fernandez R."/>
            <person name="Schuster S.C."/>
            <person name="Alonso-Blanco C."/>
            <person name="Roudier F."/>
            <person name="Carbonero P."/>
            <person name="Paz-Ares J."/>
            <person name="Davis S.J."/>
            <person name="Pecinka A."/>
            <person name="Quesneville H."/>
            <person name="Colot V."/>
            <person name="Lysak M.A."/>
            <person name="Weigel D."/>
            <person name="Coupland G."/>
            <person name="Schneeberger K."/>
        </authorList>
    </citation>
    <scope>NUCLEOTIDE SEQUENCE [LARGE SCALE GENOMIC DNA]</scope>
    <source>
        <strain evidence="3">cv. Pajares</strain>
    </source>
</reference>
<evidence type="ECO:0000259" key="1">
    <source>
        <dbReference type="Pfam" id="PF05922"/>
    </source>
</evidence>
<organism evidence="2 3">
    <name type="scientific">Arabis alpina</name>
    <name type="common">Alpine rock-cress</name>
    <dbReference type="NCBI Taxonomy" id="50452"/>
    <lineage>
        <taxon>Eukaryota</taxon>
        <taxon>Viridiplantae</taxon>
        <taxon>Streptophyta</taxon>
        <taxon>Embryophyta</taxon>
        <taxon>Tracheophyta</taxon>
        <taxon>Spermatophyta</taxon>
        <taxon>Magnoliopsida</taxon>
        <taxon>eudicotyledons</taxon>
        <taxon>Gunneridae</taxon>
        <taxon>Pentapetalae</taxon>
        <taxon>rosids</taxon>
        <taxon>malvids</taxon>
        <taxon>Brassicales</taxon>
        <taxon>Brassicaceae</taxon>
        <taxon>Arabideae</taxon>
        <taxon>Arabis</taxon>
    </lineage>
</organism>
<gene>
    <name evidence="2" type="ORF">AALP_AAs52212U000200</name>
</gene>